<dbReference type="EMBL" id="JANBVO010000078">
    <property type="protein sequence ID" value="KAJ9130834.1"/>
    <property type="molecule type" value="Genomic_DNA"/>
</dbReference>
<dbReference type="CDD" id="cd12148">
    <property type="entry name" value="fungal_TF_MHR"/>
    <property type="match status" value="1"/>
</dbReference>
<sequence>MRKVKCDNSQPQCSNCRMSDLSCVYATALKRRGPKPRGTYHAPDIVPGPRPLPEAAVPMPWGPPEPSPVLTRCNRCLADSSLFTVPSTSEYSGAMLDHCGPLARLKAELSTALAGQSLESLVTECIDVYMKLLFPLMPIVHELTLRSNTSSILCDNGGNVSTPSHPSPGDNINGENSMDFSSMAKLRLATLITAVCAESALVLPAELFPKGPLLGEPFLRASRSLLRSFSEQDIERPVATSVIVRYFHSNCLHAAGKTRLSWYAIGEAIRLAQDMQLYSETSLQGLDEVETQLRRSIFWQLFTGDKSSAVLNSRPITLCEVLGPAKFTTMELSLEDTHLMDHTSEHNTVEFEQRLNVGFNLCQRLWTRAAHLLLQLRASLANLECSERDAVLSWGEESSIMQAYVAFSTALDDLPSWLQQPNSVILAGSTTTQEYQRRCFWSQRANLYVSFHCLRMIVLQRFAECNLSGLLGFTDKPALLGLRITDIAQDMIKVIQEAPFESIQVNGEPCVEKIRQIGASLLQIAHDTENQSIATRAKTDFAYLLDVLARLDSKASDSLAT</sequence>
<dbReference type="InterPro" id="IPR050797">
    <property type="entry name" value="Carb_Metab_Trans_Reg"/>
</dbReference>
<dbReference type="SUPFAM" id="SSF57701">
    <property type="entry name" value="Zn2/Cys6 DNA-binding domain"/>
    <property type="match status" value="1"/>
</dbReference>
<evidence type="ECO:0000256" key="2">
    <source>
        <dbReference type="ARBA" id="ARBA00023242"/>
    </source>
</evidence>
<dbReference type="InterPro" id="IPR007219">
    <property type="entry name" value="XnlR_reg_dom"/>
</dbReference>
<reference evidence="4" key="1">
    <citation type="submission" date="2022-07" db="EMBL/GenBank/DDBJ databases">
        <title>Fungi with potential for degradation of polypropylene.</title>
        <authorList>
            <person name="Gostincar C."/>
        </authorList>
    </citation>
    <scope>NUCLEOTIDE SEQUENCE</scope>
    <source>
        <strain evidence="4">EXF-13308</strain>
    </source>
</reference>
<dbReference type="Proteomes" id="UP001174694">
    <property type="component" value="Unassembled WGS sequence"/>
</dbReference>
<dbReference type="GO" id="GO:0000981">
    <property type="term" value="F:DNA-binding transcription factor activity, RNA polymerase II-specific"/>
    <property type="evidence" value="ECO:0007669"/>
    <property type="project" value="InterPro"/>
</dbReference>
<dbReference type="InterPro" id="IPR036864">
    <property type="entry name" value="Zn2-C6_fun-type_DNA-bd_sf"/>
</dbReference>
<keyword evidence="2" id="KW-0539">Nucleus</keyword>
<feature type="domain" description="Xylanolytic transcriptional activator regulatory" evidence="3">
    <location>
        <begin position="261"/>
        <end position="339"/>
    </location>
</feature>
<protein>
    <submittedName>
        <fullName evidence="4">C6 transcription factor</fullName>
    </submittedName>
</protein>
<dbReference type="PANTHER" id="PTHR31668:SF30">
    <property type="entry name" value="ZN(II)2CYS6 TRANSCRIPTION FACTOR (EUROFUNG)"/>
    <property type="match status" value="1"/>
</dbReference>
<dbReference type="Pfam" id="PF04082">
    <property type="entry name" value="Fungal_trans"/>
    <property type="match status" value="1"/>
</dbReference>
<name>A0AA38VGK6_9PEZI</name>
<evidence type="ECO:0000259" key="3">
    <source>
        <dbReference type="SMART" id="SM00906"/>
    </source>
</evidence>
<dbReference type="AlphaFoldDB" id="A0AA38VGK6"/>
<evidence type="ECO:0000256" key="1">
    <source>
        <dbReference type="ARBA" id="ARBA00022723"/>
    </source>
</evidence>
<dbReference type="Gene3D" id="4.10.240.10">
    <property type="entry name" value="Zn(2)-C6 fungal-type DNA-binding domain"/>
    <property type="match status" value="1"/>
</dbReference>
<comment type="caution">
    <text evidence="4">The sequence shown here is derived from an EMBL/GenBank/DDBJ whole genome shotgun (WGS) entry which is preliminary data.</text>
</comment>
<accession>A0AA38VGK6</accession>
<evidence type="ECO:0000313" key="4">
    <source>
        <dbReference type="EMBL" id="KAJ9130834.1"/>
    </source>
</evidence>
<dbReference type="InterPro" id="IPR001138">
    <property type="entry name" value="Zn2Cys6_DnaBD"/>
</dbReference>
<dbReference type="CDD" id="cd00067">
    <property type="entry name" value="GAL4"/>
    <property type="match status" value="1"/>
</dbReference>
<organism evidence="4 5">
    <name type="scientific">Pleurostoma richardsiae</name>
    <dbReference type="NCBI Taxonomy" id="41990"/>
    <lineage>
        <taxon>Eukaryota</taxon>
        <taxon>Fungi</taxon>
        <taxon>Dikarya</taxon>
        <taxon>Ascomycota</taxon>
        <taxon>Pezizomycotina</taxon>
        <taxon>Sordariomycetes</taxon>
        <taxon>Sordariomycetidae</taxon>
        <taxon>Calosphaeriales</taxon>
        <taxon>Pleurostomataceae</taxon>
        <taxon>Pleurostoma</taxon>
    </lineage>
</organism>
<evidence type="ECO:0000313" key="5">
    <source>
        <dbReference type="Proteomes" id="UP001174694"/>
    </source>
</evidence>
<dbReference type="GO" id="GO:0006351">
    <property type="term" value="P:DNA-templated transcription"/>
    <property type="evidence" value="ECO:0007669"/>
    <property type="project" value="InterPro"/>
</dbReference>
<gene>
    <name evidence="4" type="ORF">NKR23_g12009</name>
</gene>
<dbReference type="GO" id="GO:0003677">
    <property type="term" value="F:DNA binding"/>
    <property type="evidence" value="ECO:0007669"/>
    <property type="project" value="InterPro"/>
</dbReference>
<dbReference type="SMART" id="SM00906">
    <property type="entry name" value="Fungal_trans"/>
    <property type="match status" value="1"/>
</dbReference>
<dbReference type="Pfam" id="PF00172">
    <property type="entry name" value="Zn_clus"/>
    <property type="match status" value="1"/>
</dbReference>
<keyword evidence="1" id="KW-0479">Metal-binding</keyword>
<proteinExistence type="predicted"/>
<dbReference type="PANTHER" id="PTHR31668">
    <property type="entry name" value="GLUCOSE TRANSPORT TRANSCRIPTION REGULATOR RGT1-RELATED-RELATED"/>
    <property type="match status" value="1"/>
</dbReference>
<keyword evidence="5" id="KW-1185">Reference proteome</keyword>
<dbReference type="GO" id="GO:0008270">
    <property type="term" value="F:zinc ion binding"/>
    <property type="evidence" value="ECO:0007669"/>
    <property type="project" value="InterPro"/>
</dbReference>